<keyword evidence="1" id="KW-0472">Membrane</keyword>
<comment type="caution">
    <text evidence="2">The sequence shown here is derived from an EMBL/GenBank/DDBJ whole genome shotgun (WGS) entry which is preliminary data.</text>
</comment>
<evidence type="ECO:0000313" key="2">
    <source>
        <dbReference type="EMBL" id="MBD7958610.1"/>
    </source>
</evidence>
<keyword evidence="3" id="KW-1185">Reference proteome</keyword>
<protein>
    <submittedName>
        <fullName evidence="2">Uncharacterized protein</fullName>
    </submittedName>
</protein>
<proteinExistence type="predicted"/>
<evidence type="ECO:0000313" key="3">
    <source>
        <dbReference type="Proteomes" id="UP000648352"/>
    </source>
</evidence>
<dbReference type="Proteomes" id="UP000648352">
    <property type="component" value="Unassembled WGS sequence"/>
</dbReference>
<feature type="transmembrane region" description="Helical" evidence="1">
    <location>
        <begin position="12"/>
        <end position="39"/>
    </location>
</feature>
<reference evidence="2 3" key="1">
    <citation type="submission" date="2020-08" db="EMBL/GenBank/DDBJ databases">
        <title>A Genomic Blueprint of the Chicken Gut Microbiome.</title>
        <authorList>
            <person name="Gilroy R."/>
            <person name="Ravi A."/>
            <person name="Getino M."/>
            <person name="Pursley I."/>
            <person name="Horton D.L."/>
            <person name="Alikhan N.-F."/>
            <person name="Baker D."/>
            <person name="Gharbi K."/>
            <person name="Hall N."/>
            <person name="Watson M."/>
            <person name="Adriaenssens E.M."/>
            <person name="Foster-Nyarko E."/>
            <person name="Jarju S."/>
            <person name="Secka A."/>
            <person name="Antonio M."/>
            <person name="Oren A."/>
            <person name="Chaudhuri R."/>
            <person name="La Ragione R.M."/>
            <person name="Hildebrand F."/>
            <person name="Pallen M.J."/>
        </authorList>
    </citation>
    <scope>NUCLEOTIDE SEQUENCE [LARGE SCALE GENOMIC DNA]</scope>
    <source>
        <strain evidence="2 3">Sa4CUA7</strain>
    </source>
</reference>
<dbReference type="EMBL" id="JACSQP010000010">
    <property type="protein sequence ID" value="MBD7958610.1"/>
    <property type="molecule type" value="Genomic_DNA"/>
</dbReference>
<feature type="transmembrane region" description="Helical" evidence="1">
    <location>
        <begin position="51"/>
        <end position="78"/>
    </location>
</feature>
<keyword evidence="1" id="KW-0812">Transmembrane</keyword>
<organism evidence="2 3">
    <name type="scientific">Microbacterium pullorum</name>
    <dbReference type="NCBI Taxonomy" id="2762236"/>
    <lineage>
        <taxon>Bacteria</taxon>
        <taxon>Bacillati</taxon>
        <taxon>Actinomycetota</taxon>
        <taxon>Actinomycetes</taxon>
        <taxon>Micrococcales</taxon>
        <taxon>Microbacteriaceae</taxon>
        <taxon>Microbacterium</taxon>
    </lineage>
</organism>
<gene>
    <name evidence="2" type="ORF">H9651_13265</name>
</gene>
<keyword evidence="1" id="KW-1133">Transmembrane helix</keyword>
<accession>A0ABR8S584</accession>
<dbReference type="RefSeq" id="WP_191719808.1">
    <property type="nucleotide sequence ID" value="NZ_JACSQP010000010.1"/>
</dbReference>
<sequence>MSERKRSIAAWAIACVMIAAGAVVLVVGLLTPVTFAWFASQPLADATFFPGAGVFLSGVTIIGWVIMTIGLLAVAFLAGRRTARWPSQGNSDSAT</sequence>
<name>A0ABR8S584_9MICO</name>
<evidence type="ECO:0000256" key="1">
    <source>
        <dbReference type="SAM" id="Phobius"/>
    </source>
</evidence>